<dbReference type="VEuPathDB" id="FungiDB:H310_01397"/>
<dbReference type="AlphaFoldDB" id="A0A3R6VUC8"/>
<protein>
    <submittedName>
        <fullName evidence="6">Uncharacterized protein</fullName>
    </submittedName>
</protein>
<keyword evidence="4" id="KW-0443">Lipid metabolism</keyword>
<feature type="non-terminal residue" evidence="6">
    <location>
        <position position="1"/>
    </location>
</feature>
<evidence type="ECO:0000256" key="5">
    <source>
        <dbReference type="ARBA" id="ARBA00023315"/>
    </source>
</evidence>
<dbReference type="PANTHER" id="PTHR43378">
    <property type="entry name" value="UDP-3-O-ACYLGLUCOSAMINE N-ACYLTRANSFERASE"/>
    <property type="match status" value="1"/>
</dbReference>
<dbReference type="GO" id="GO:0009245">
    <property type="term" value="P:lipid A biosynthetic process"/>
    <property type="evidence" value="ECO:0007669"/>
    <property type="project" value="UniProtKB-KW"/>
</dbReference>
<accession>A0A3R6VUC8</accession>
<evidence type="ECO:0000313" key="7">
    <source>
        <dbReference type="Proteomes" id="UP000285060"/>
    </source>
</evidence>
<keyword evidence="5" id="KW-0012">Acyltransferase</keyword>
<dbReference type="EMBL" id="QUSY01000783">
    <property type="protein sequence ID" value="RHY27388.1"/>
    <property type="molecule type" value="Genomic_DNA"/>
</dbReference>
<evidence type="ECO:0000256" key="2">
    <source>
        <dbReference type="ARBA" id="ARBA00022556"/>
    </source>
</evidence>
<dbReference type="Gene3D" id="2.160.10.10">
    <property type="entry name" value="Hexapeptide repeat proteins"/>
    <property type="match status" value="1"/>
</dbReference>
<evidence type="ECO:0000256" key="3">
    <source>
        <dbReference type="ARBA" id="ARBA00022679"/>
    </source>
</evidence>
<proteinExistence type="predicted"/>
<reference evidence="6 7" key="1">
    <citation type="submission" date="2018-08" db="EMBL/GenBank/DDBJ databases">
        <title>Aphanomyces genome sequencing and annotation.</title>
        <authorList>
            <person name="Minardi D."/>
            <person name="Oidtmann B."/>
            <person name="Van Der Giezen M."/>
            <person name="Studholme D.J."/>
        </authorList>
    </citation>
    <scope>NUCLEOTIDE SEQUENCE [LARGE SCALE GENOMIC DNA]</scope>
    <source>
        <strain evidence="6 7">NJM0002</strain>
    </source>
</reference>
<dbReference type="PROSITE" id="PS00101">
    <property type="entry name" value="HEXAPEP_TRANSFERASES"/>
    <property type="match status" value="1"/>
</dbReference>
<dbReference type="SUPFAM" id="SSF51161">
    <property type="entry name" value="Trimeric LpxA-like enzymes"/>
    <property type="match status" value="1"/>
</dbReference>
<evidence type="ECO:0000313" key="6">
    <source>
        <dbReference type="EMBL" id="RHY27388.1"/>
    </source>
</evidence>
<gene>
    <name evidence="6" type="ORF">DYB32_006814</name>
</gene>
<keyword evidence="7" id="KW-1185">Reference proteome</keyword>
<keyword evidence="1" id="KW-0444">Lipid biosynthesis</keyword>
<keyword evidence="3" id="KW-0808">Transferase</keyword>
<dbReference type="PANTHER" id="PTHR43378:SF2">
    <property type="entry name" value="UDP-3-O-ACYLGLUCOSAMINE N-ACYLTRANSFERASE 1, MITOCHONDRIAL-RELATED"/>
    <property type="match status" value="1"/>
</dbReference>
<comment type="caution">
    <text evidence="6">The sequence shown here is derived from an EMBL/GenBank/DDBJ whole genome shotgun (WGS) entry which is preliminary data.</text>
</comment>
<dbReference type="InterPro" id="IPR007691">
    <property type="entry name" value="LpxD"/>
</dbReference>
<dbReference type="InterPro" id="IPR018357">
    <property type="entry name" value="Hexapep_transf_CS"/>
</dbReference>
<dbReference type="GO" id="GO:0016020">
    <property type="term" value="C:membrane"/>
    <property type="evidence" value="ECO:0007669"/>
    <property type="project" value="GOC"/>
</dbReference>
<dbReference type="Proteomes" id="UP000285060">
    <property type="component" value="Unassembled WGS sequence"/>
</dbReference>
<keyword evidence="2" id="KW-0441">Lipid A biosynthesis</keyword>
<organism evidence="6 7">
    <name type="scientific">Aphanomyces invadans</name>
    <dbReference type="NCBI Taxonomy" id="157072"/>
    <lineage>
        <taxon>Eukaryota</taxon>
        <taxon>Sar</taxon>
        <taxon>Stramenopiles</taxon>
        <taxon>Oomycota</taxon>
        <taxon>Saprolegniomycetes</taxon>
        <taxon>Saprolegniales</taxon>
        <taxon>Verrucalvaceae</taxon>
        <taxon>Aphanomyces</taxon>
    </lineage>
</organism>
<evidence type="ECO:0000256" key="1">
    <source>
        <dbReference type="ARBA" id="ARBA00022516"/>
    </source>
</evidence>
<dbReference type="GO" id="GO:0016410">
    <property type="term" value="F:N-acyltransferase activity"/>
    <property type="evidence" value="ECO:0007669"/>
    <property type="project" value="InterPro"/>
</dbReference>
<name>A0A3R6VUC8_9STRA</name>
<evidence type="ECO:0000256" key="4">
    <source>
        <dbReference type="ARBA" id="ARBA00023098"/>
    </source>
</evidence>
<sequence>SERHCIVTLERERAVLTLVHEQVHANCKVGCGSVVGEGVVVGPDSHIGTALVSGVFHFCALYRQPCHACELHRGEAYGHPYRDPHRPVMEQDGFGFMLNDTGDHGKKPQELAVEIHDDVEIGTTLGNRVYVGGQVGITQHLKIGDNVRIAARSGVMHDLPSNATYGGVPAMPIMQYRRLMAVHRDASLKKPPT</sequence>
<dbReference type="InterPro" id="IPR011004">
    <property type="entry name" value="Trimer_LpxA-like_sf"/>
</dbReference>